<dbReference type="InterPro" id="IPR040694">
    <property type="entry name" value="UGGT_TRXL_2"/>
</dbReference>
<evidence type="ECO:0000256" key="5">
    <source>
        <dbReference type="ARBA" id="ARBA00022679"/>
    </source>
</evidence>
<dbReference type="PANTHER" id="PTHR11226:SF0">
    <property type="entry name" value="UDP-GLUCOSE:GLYCOPROTEIN GLUCOSYLTRANSFERASE"/>
    <property type="match status" value="1"/>
</dbReference>
<accession>A0A8H3XFZ6</accession>
<organism evidence="16 17">
    <name type="scientific">Gigaspora margarita</name>
    <dbReference type="NCBI Taxonomy" id="4874"/>
    <lineage>
        <taxon>Eukaryota</taxon>
        <taxon>Fungi</taxon>
        <taxon>Fungi incertae sedis</taxon>
        <taxon>Mucoromycota</taxon>
        <taxon>Glomeromycotina</taxon>
        <taxon>Glomeromycetes</taxon>
        <taxon>Diversisporales</taxon>
        <taxon>Gigasporaceae</taxon>
        <taxon>Gigaspora</taxon>
    </lineage>
</organism>
<comment type="similarity">
    <text evidence="4">Belongs to the glycosyltransferase 8 family.</text>
</comment>
<feature type="domain" description="UGGT thioredoxin-like" evidence="12">
    <location>
        <begin position="308"/>
        <end position="438"/>
    </location>
</feature>
<dbReference type="Pfam" id="PF18404">
    <property type="entry name" value="Glyco_transf_24"/>
    <property type="match status" value="1"/>
</dbReference>
<dbReference type="InterPro" id="IPR029044">
    <property type="entry name" value="Nucleotide-diphossugar_trans"/>
</dbReference>
<dbReference type="Gene3D" id="3.90.550.10">
    <property type="entry name" value="Spore Coat Polysaccharide Biosynthesis Protein SpsA, Chain A"/>
    <property type="match status" value="1"/>
</dbReference>
<keyword evidence="17" id="KW-1185">Reference proteome</keyword>
<dbReference type="InterPro" id="IPR040525">
    <property type="entry name" value="UGGT_TRXL_4"/>
</dbReference>
<feature type="domain" description="UDP-glucose:glycoprotein glucosyltransferase thioredoxin-like" evidence="14">
    <location>
        <begin position="722"/>
        <end position="950"/>
    </location>
</feature>
<comment type="cofactor">
    <cofactor evidence="1">
        <name>Ca(2+)</name>
        <dbReference type="ChEBI" id="CHEBI:29108"/>
    </cofactor>
</comment>
<dbReference type="GO" id="GO:0003980">
    <property type="term" value="F:UDP-glucose:glycoprotein glucosyltransferase activity"/>
    <property type="evidence" value="ECO:0007669"/>
    <property type="project" value="InterPro"/>
</dbReference>
<evidence type="ECO:0000259" key="12">
    <source>
        <dbReference type="Pfam" id="PF18401"/>
    </source>
</evidence>
<evidence type="ECO:0000256" key="6">
    <source>
        <dbReference type="ARBA" id="ARBA00022729"/>
    </source>
</evidence>
<dbReference type="GO" id="GO:0005788">
    <property type="term" value="C:endoplasmic reticulum lumen"/>
    <property type="evidence" value="ECO:0007669"/>
    <property type="project" value="UniProtKB-SubCell"/>
</dbReference>
<feature type="region of interest" description="Disordered" evidence="9">
    <location>
        <begin position="1537"/>
        <end position="1557"/>
    </location>
</feature>
<name>A0A8H3XFZ6_GIGMA</name>
<dbReference type="GO" id="GO:0051082">
    <property type="term" value="F:unfolded protein binding"/>
    <property type="evidence" value="ECO:0007669"/>
    <property type="project" value="TreeGrafter"/>
</dbReference>
<dbReference type="FunFam" id="3.90.550.10:FF:000065">
    <property type="entry name" value="UDP-glucose:glycoprotein glucosyltransferase, putative"/>
    <property type="match status" value="1"/>
</dbReference>
<evidence type="ECO:0000259" key="14">
    <source>
        <dbReference type="Pfam" id="PF18403"/>
    </source>
</evidence>
<reference evidence="16 17" key="1">
    <citation type="journal article" date="2019" name="Environ. Microbiol.">
        <title>At the nexus of three kingdoms: the genome of the mycorrhizal fungus Gigaspora margarita provides insights into plant, endobacterial and fungal interactions.</title>
        <authorList>
            <person name="Venice F."/>
            <person name="Ghignone S."/>
            <person name="Salvioli di Fossalunga A."/>
            <person name="Amselem J."/>
            <person name="Novero M."/>
            <person name="Xianan X."/>
            <person name="Sedzielewska Toro K."/>
            <person name="Morin E."/>
            <person name="Lipzen A."/>
            <person name="Grigoriev I.V."/>
            <person name="Henrissat B."/>
            <person name="Martin F.M."/>
            <person name="Bonfante P."/>
        </authorList>
    </citation>
    <scope>NUCLEOTIDE SEQUENCE [LARGE SCALE GENOMIC DNA]</scope>
    <source>
        <strain evidence="16 17">BEG34</strain>
    </source>
</reference>
<comment type="subcellular location">
    <subcellularLocation>
        <location evidence="2">Endoplasmic reticulum lumen</location>
    </subcellularLocation>
</comment>
<dbReference type="InterPro" id="IPR009448">
    <property type="entry name" value="UDP-g_GGtrans"/>
</dbReference>
<dbReference type="PANTHER" id="PTHR11226">
    <property type="entry name" value="UDP-GLUCOSE GLYCOPROTEIN:GLUCOSYLTRANSFERASE"/>
    <property type="match status" value="1"/>
</dbReference>
<evidence type="ECO:0000256" key="9">
    <source>
        <dbReference type="SAM" id="MobiDB-lite"/>
    </source>
</evidence>
<dbReference type="EMBL" id="WTPW01001106">
    <property type="protein sequence ID" value="KAF0456295.1"/>
    <property type="molecule type" value="Genomic_DNA"/>
</dbReference>
<proteinExistence type="inferred from homology"/>
<dbReference type="Pfam" id="PF18400">
    <property type="entry name" value="Thioredoxin_12"/>
    <property type="match status" value="1"/>
</dbReference>
<feature type="signal peptide" evidence="10">
    <location>
        <begin position="1"/>
        <end position="26"/>
    </location>
</feature>
<evidence type="ECO:0000256" key="7">
    <source>
        <dbReference type="ARBA" id="ARBA00022824"/>
    </source>
</evidence>
<evidence type="ECO:0000256" key="2">
    <source>
        <dbReference type="ARBA" id="ARBA00004319"/>
    </source>
</evidence>
<feature type="domain" description="UGGT thioredoxin-like" evidence="11">
    <location>
        <begin position="41"/>
        <end position="251"/>
    </location>
</feature>
<dbReference type="Proteomes" id="UP000439903">
    <property type="component" value="Unassembled WGS sequence"/>
</dbReference>
<evidence type="ECO:0000256" key="1">
    <source>
        <dbReference type="ARBA" id="ARBA00001913"/>
    </source>
</evidence>
<evidence type="ECO:0000313" key="16">
    <source>
        <dbReference type="EMBL" id="KAF0456295.1"/>
    </source>
</evidence>
<dbReference type="GO" id="GO:0018279">
    <property type="term" value="P:protein N-linked glycosylation via asparagine"/>
    <property type="evidence" value="ECO:0007669"/>
    <property type="project" value="TreeGrafter"/>
</dbReference>
<feature type="compositionally biased region" description="Polar residues" evidence="9">
    <location>
        <begin position="1537"/>
        <end position="1551"/>
    </location>
</feature>
<dbReference type="CDD" id="cd06432">
    <property type="entry name" value="GT8_HUGT1_C_like"/>
    <property type="match status" value="1"/>
</dbReference>
<evidence type="ECO:0000256" key="8">
    <source>
        <dbReference type="ARBA" id="ARBA00023180"/>
    </source>
</evidence>
<gene>
    <name evidence="16" type="ORF">F8M41_001381</name>
</gene>
<dbReference type="InterPro" id="IPR040693">
    <property type="entry name" value="UGGT_TRXL_1"/>
</dbReference>
<feature type="domain" description="UGGT thioredoxin-like" evidence="13">
    <location>
        <begin position="446"/>
        <end position="702"/>
    </location>
</feature>
<sequence>MILRKFIKNVTILVICFLNLIFISNTETPPVQAWIKTSWEAPHLVLEIIESVAVENSSAYFSLIDEFLGRGLISSNKLSDRDLYNQALDIIESGQYLSVPTSLSFLEFALYLHTTAPAIQAYYHYYNATVVPSTKDYIENHENLKFDPDCDVWVDWYGNQACSIEEFKRITGITDNNKFDLNFNIKSDDAPFPKLLPFDHILQYDEVTPIAILYANLYSPDFVTFHKLLSDLAKNGVLNYVLRYRPPREKRDTLYLSGYGVELALKNTDYIVLDDRKVETGDDVNENDNQEPTFQERSSTDHLFDQQISEIKPLIFGEIKDLGLKAAQFVLEAQNPLLALSQLSQDFPKYSGPISQITLNSTWEAEIQLNQQYIMDLEKNSIWINGLNLDSHTVDPFSLLKTLRRERQIMLSLKSLGLNLQQAVELLASSIISESKTSQDLFRGVFDVRDKSDEKHVVVWLNDLEKENRYAHWPHRIYELLRPVYPGQMRYIRRNLFSVLFVLDLSYVDNLKTITEYVNMLIARDIPIRFGVVPLFSDDHSNALVMARIFYYLVDRYSTSLAIDFLTQIYSELNKKSTKEFIEIIQEKYNHVITDKKLNEEKSSSTFEDIINSENSPVRKQIEDAAEFIKRFHIKPEDGVFFVNGKYFDMDENYQRNMIQMINEYTMFLQQKVYVGEINDVTDIYDYFMSMPGIPDRRNSYIFVSDDKPLNVVNLVIDNNWNNVPINNLNYIYSENQTSEEIPMTILIVSDFNKEYGAMQALKALEFLDSSPNARISFIHNPSNDTGDSIMSSMIYYLLYEVADLPKDLSFKSAFKEFLDKLSLEKNHMKDGDDEHQIPIGKTVNSAVSAGWQIIDNLKADKYWKDMKPFIKNPLKLDKGDTAFVVNGRIVGPIDPNDSFTLDDFELLANTELTERINPVIEAVKNLNLNLTLQGTNYSDFFFKLTSIISVSGVSDVPVGLFNVQNNKRDLLYQTLKRNYGLIQIGQKETAMYYISAVVDPLSQTAQKWSTILMALSQIEGVYIELYLYPQLNLKELPIKRFYRYVLEPQLTFNATTGALIPPTAYFAHLPKDSLLTLGMDVIQSWLVTPKASIHDLDNIRPSNLAKGVDALFELKNILIEGHAFDVTTNSPPSGLQLLLGANNYPAMVDTIVMANLGYFQLKANPGVWTLQLREGKSKEIYDILSVGSEGWFSRSVNETGYEIVLNSFEGPIIYPRFVRKPGKENENIKDDENDDSIWDYFKNKFSHKQDIHKQDKAEINIFSVASGHLYERFLYIMILSVLRHTDSKVKFWFIENFLSPSFKDFIPHMAKEHGFEYELVTYKWPHWLRGQTEKQRTIWGYKILFLDVLFPLDLDKVIFVDADQIVRADLKELVDMDLNGAPYGYTPFCDNRPDMDGFRFWKSGYWSEHLNGKPYHISALYVIDLQRFRHMAAGDKIRGQYQYLSADPNSLSNLDQDLPNNMQHIVPIFSLPQEWLWCETWCSNESLSMAKTIDLCNNPLTKEPKLDRAKRQIPEWESYDNEVAALADKIKASALDNKQNVPEISESSSPKTHDEL</sequence>
<protein>
    <submittedName>
        <fullName evidence="16">UDP-glucose:glycoprotein glucosyltransferase</fullName>
    </submittedName>
</protein>
<feature type="chain" id="PRO_5034211617" evidence="10">
    <location>
        <begin position="27"/>
        <end position="1557"/>
    </location>
</feature>
<dbReference type="InterPro" id="IPR040497">
    <property type="entry name" value="Glyco_transf_24"/>
</dbReference>
<dbReference type="UniPathway" id="UPA00378"/>
<evidence type="ECO:0000259" key="11">
    <source>
        <dbReference type="Pfam" id="PF18400"/>
    </source>
</evidence>
<dbReference type="OrthoDB" id="27683at2759"/>
<dbReference type="Pfam" id="PF18401">
    <property type="entry name" value="Thioredoxin_13"/>
    <property type="match status" value="1"/>
</dbReference>
<keyword evidence="5 16" id="KW-0808">Transferase</keyword>
<evidence type="ECO:0000256" key="10">
    <source>
        <dbReference type="SAM" id="SignalP"/>
    </source>
</evidence>
<keyword evidence="6 10" id="KW-0732">Signal</keyword>
<dbReference type="GO" id="GO:0036503">
    <property type="term" value="P:ERAD pathway"/>
    <property type="evidence" value="ECO:0007669"/>
    <property type="project" value="TreeGrafter"/>
</dbReference>
<evidence type="ECO:0000313" key="17">
    <source>
        <dbReference type="Proteomes" id="UP000439903"/>
    </source>
</evidence>
<dbReference type="Pfam" id="PF18402">
    <property type="entry name" value="Thioredoxin_14"/>
    <property type="match status" value="1"/>
</dbReference>
<evidence type="ECO:0000256" key="3">
    <source>
        <dbReference type="ARBA" id="ARBA00004922"/>
    </source>
</evidence>
<comment type="pathway">
    <text evidence="3">Protein modification; protein glycosylation.</text>
</comment>
<dbReference type="Pfam" id="PF06427">
    <property type="entry name" value="UDP-g_GGTase"/>
    <property type="match status" value="1"/>
</dbReference>
<dbReference type="InterPro" id="IPR040692">
    <property type="entry name" value="UGGT_TRXL_3"/>
</dbReference>
<dbReference type="SUPFAM" id="SSF53448">
    <property type="entry name" value="Nucleotide-diphospho-sugar transferases"/>
    <property type="match status" value="1"/>
</dbReference>
<evidence type="ECO:0000256" key="4">
    <source>
        <dbReference type="ARBA" id="ARBA00006351"/>
    </source>
</evidence>
<evidence type="ECO:0000259" key="13">
    <source>
        <dbReference type="Pfam" id="PF18402"/>
    </source>
</evidence>
<comment type="caution">
    <text evidence="16">The sequence shown here is derived from an EMBL/GenBank/DDBJ whole genome shotgun (WGS) entry which is preliminary data.</text>
</comment>
<keyword evidence="7" id="KW-0256">Endoplasmic reticulum</keyword>
<feature type="domain" description="Glucosyltransferase 24 catalytic" evidence="15">
    <location>
        <begin position="1260"/>
        <end position="1526"/>
    </location>
</feature>
<keyword evidence="8" id="KW-0325">Glycoprotein</keyword>
<evidence type="ECO:0000259" key="15">
    <source>
        <dbReference type="Pfam" id="PF18404"/>
    </source>
</evidence>
<dbReference type="Pfam" id="PF18403">
    <property type="entry name" value="Thioredoxin_15"/>
    <property type="match status" value="1"/>
</dbReference>